<keyword evidence="6" id="KW-1185">Reference proteome</keyword>
<dbReference type="InterPro" id="IPR013328">
    <property type="entry name" value="6PGD_dom2"/>
</dbReference>
<evidence type="ECO:0000259" key="4">
    <source>
        <dbReference type="Pfam" id="PF21761"/>
    </source>
</evidence>
<evidence type="ECO:0000259" key="3">
    <source>
        <dbReference type="Pfam" id="PF03446"/>
    </source>
</evidence>
<dbReference type="InterPro" id="IPR006115">
    <property type="entry name" value="6PGDH_NADP-bd"/>
</dbReference>
<protein>
    <submittedName>
        <fullName evidence="5">3-hydroxyisobutyrate dehydrogenase-like beta-hydroxyacid dehydrogenase</fullName>
    </submittedName>
</protein>
<dbReference type="Gene3D" id="3.40.50.720">
    <property type="entry name" value="NAD(P)-binding Rossmann-like Domain"/>
    <property type="match status" value="1"/>
</dbReference>
<organism evidence="5 6">
    <name type="scientific">Prauserella shujinwangii</name>
    <dbReference type="NCBI Taxonomy" id="1453103"/>
    <lineage>
        <taxon>Bacteria</taxon>
        <taxon>Bacillati</taxon>
        <taxon>Actinomycetota</taxon>
        <taxon>Actinomycetes</taxon>
        <taxon>Pseudonocardiales</taxon>
        <taxon>Pseudonocardiaceae</taxon>
        <taxon>Prauserella</taxon>
    </lineage>
</organism>
<dbReference type="Pfam" id="PF21761">
    <property type="entry name" value="RedAm-like_C"/>
    <property type="match status" value="1"/>
</dbReference>
<name>A0A2T0LP40_9PSEU</name>
<dbReference type="GO" id="GO:0050661">
    <property type="term" value="F:NADP binding"/>
    <property type="evidence" value="ECO:0007669"/>
    <property type="project" value="InterPro"/>
</dbReference>
<dbReference type="Proteomes" id="UP000238362">
    <property type="component" value="Unassembled WGS sequence"/>
</dbReference>
<evidence type="ECO:0000256" key="2">
    <source>
        <dbReference type="ARBA" id="ARBA00023002"/>
    </source>
</evidence>
<dbReference type="PANTHER" id="PTHR43580:SF2">
    <property type="entry name" value="CYTOKINE-LIKE NUCLEAR FACTOR N-PAC"/>
    <property type="match status" value="1"/>
</dbReference>
<dbReference type="Pfam" id="PF03446">
    <property type="entry name" value="NAD_binding_2"/>
    <property type="match status" value="1"/>
</dbReference>
<dbReference type="InterPro" id="IPR048666">
    <property type="entry name" value="RedAm-like_C"/>
</dbReference>
<dbReference type="SUPFAM" id="SSF51735">
    <property type="entry name" value="NAD(P)-binding Rossmann-fold domains"/>
    <property type="match status" value="1"/>
</dbReference>
<feature type="domain" description="NADPH-dependent reductive aminase-like C-terminal" evidence="4">
    <location>
        <begin position="164"/>
        <end position="289"/>
    </location>
</feature>
<gene>
    <name evidence="5" type="ORF">B0I33_110120</name>
</gene>
<dbReference type="InterPro" id="IPR051265">
    <property type="entry name" value="HIBADH-related_NP60_sf"/>
</dbReference>
<comment type="caution">
    <text evidence="5">The sequence shown here is derived from an EMBL/GenBank/DDBJ whole genome shotgun (WGS) entry which is preliminary data.</text>
</comment>
<dbReference type="PANTHER" id="PTHR43580">
    <property type="entry name" value="OXIDOREDUCTASE GLYR1-RELATED"/>
    <property type="match status" value="1"/>
</dbReference>
<accession>A0A2T0LP40</accession>
<dbReference type="PIRSF" id="PIRSF000103">
    <property type="entry name" value="HIBADH"/>
    <property type="match status" value="1"/>
</dbReference>
<dbReference type="Gene3D" id="1.10.1040.10">
    <property type="entry name" value="N-(1-d-carboxylethyl)-l-norvaline Dehydrogenase, domain 2"/>
    <property type="match status" value="1"/>
</dbReference>
<dbReference type="InterPro" id="IPR015815">
    <property type="entry name" value="HIBADH-related"/>
</dbReference>
<evidence type="ECO:0000256" key="1">
    <source>
        <dbReference type="ARBA" id="ARBA00009080"/>
    </source>
</evidence>
<dbReference type="EMBL" id="PVNH01000010">
    <property type="protein sequence ID" value="PRX45021.1"/>
    <property type="molecule type" value="Genomic_DNA"/>
</dbReference>
<dbReference type="AlphaFoldDB" id="A0A2T0LP40"/>
<dbReference type="OrthoDB" id="9135493at2"/>
<dbReference type="GO" id="GO:0016491">
    <property type="term" value="F:oxidoreductase activity"/>
    <property type="evidence" value="ECO:0007669"/>
    <property type="project" value="UniProtKB-KW"/>
</dbReference>
<dbReference type="InterPro" id="IPR036291">
    <property type="entry name" value="NAD(P)-bd_dom_sf"/>
</dbReference>
<evidence type="ECO:0000313" key="6">
    <source>
        <dbReference type="Proteomes" id="UP000238362"/>
    </source>
</evidence>
<sequence>MNDSTREPVTVIGLGPMGQAMVRVLLGRGHRVTVWNRTAARADAVVAEGAVRAGTPAEALAASELVLLSLTDYQAMYDILGAAEGALGGRVVVNLSSDTPQRTRDAAGWLAERGARLLVGGIMVPAELVGSDQAYVFYSGPKAVFDAHEETLRPIGRPDHRGEDPALAQLYYQAQLDIFLTSLSAYLHATALLRAAGVEATTFLPYATETFDTMSYYLGDAAREIEAGTYPGDLASVTMMGATADHIVGASAAAGIDLDLPRAVRSHYARAIAAGHGKDSWTSLFEVISRRDDG</sequence>
<evidence type="ECO:0000313" key="5">
    <source>
        <dbReference type="EMBL" id="PRX45021.1"/>
    </source>
</evidence>
<feature type="domain" description="6-phosphogluconate dehydrogenase NADP-binding" evidence="3">
    <location>
        <begin position="9"/>
        <end position="157"/>
    </location>
</feature>
<keyword evidence="2" id="KW-0560">Oxidoreductase</keyword>
<proteinExistence type="inferred from homology"/>
<comment type="similarity">
    <text evidence="1">Belongs to the HIBADH-related family.</text>
</comment>
<reference evidence="5 6" key="1">
    <citation type="submission" date="2018-03" db="EMBL/GenBank/DDBJ databases">
        <title>Genomic Encyclopedia of Type Strains, Phase III (KMG-III): the genomes of soil and plant-associated and newly described type strains.</title>
        <authorList>
            <person name="Whitman W."/>
        </authorList>
    </citation>
    <scope>NUCLEOTIDE SEQUENCE [LARGE SCALE GENOMIC DNA]</scope>
    <source>
        <strain evidence="5 6">CGMCC 4.7125</strain>
    </source>
</reference>